<organism evidence="2 3">
    <name type="scientific">Paragonimus westermani</name>
    <dbReference type="NCBI Taxonomy" id="34504"/>
    <lineage>
        <taxon>Eukaryota</taxon>
        <taxon>Metazoa</taxon>
        <taxon>Spiralia</taxon>
        <taxon>Lophotrochozoa</taxon>
        <taxon>Platyhelminthes</taxon>
        <taxon>Trematoda</taxon>
        <taxon>Digenea</taxon>
        <taxon>Plagiorchiida</taxon>
        <taxon>Troglotremata</taxon>
        <taxon>Troglotrematidae</taxon>
        <taxon>Paragonimus</taxon>
    </lineage>
</organism>
<gene>
    <name evidence="2" type="ORF">DEA37_0005988</name>
</gene>
<dbReference type="PANTHER" id="PTHR20991:SF0">
    <property type="entry name" value="PROTEIN PTHB1"/>
    <property type="match status" value="1"/>
</dbReference>
<feature type="domain" description="PTHB1 hairpin" evidence="1">
    <location>
        <begin position="395"/>
        <end position="486"/>
    </location>
</feature>
<dbReference type="InterPro" id="IPR055363">
    <property type="entry name" value="PTHB1_hp_dom"/>
</dbReference>
<evidence type="ECO:0000259" key="1">
    <source>
        <dbReference type="Pfam" id="PF23338"/>
    </source>
</evidence>
<protein>
    <recommendedName>
        <fullName evidence="1">PTHB1 hairpin domain-containing protein</fullName>
    </recommendedName>
</protein>
<reference evidence="2 3" key="1">
    <citation type="journal article" date="2019" name="Gigascience">
        <title>Whole-genome sequence of the oriental lung fluke Paragonimus westermani.</title>
        <authorList>
            <person name="Oey H."/>
            <person name="Zakrzewski M."/>
            <person name="Narain K."/>
            <person name="Devi K.R."/>
            <person name="Agatsuma T."/>
            <person name="Nawaratna S."/>
            <person name="Gobert G.N."/>
            <person name="Jones M.K."/>
            <person name="Ragan M.A."/>
            <person name="McManus D.P."/>
            <person name="Krause L."/>
        </authorList>
    </citation>
    <scope>NUCLEOTIDE SEQUENCE [LARGE SCALE GENOMIC DNA]</scope>
    <source>
        <strain evidence="2 3">IND2009</strain>
    </source>
</reference>
<keyword evidence="3" id="KW-1185">Reference proteome</keyword>
<dbReference type="AlphaFoldDB" id="A0A5J4NY29"/>
<evidence type="ECO:0000313" key="3">
    <source>
        <dbReference type="Proteomes" id="UP000324629"/>
    </source>
</evidence>
<dbReference type="GO" id="GO:0034464">
    <property type="term" value="C:BBSome"/>
    <property type="evidence" value="ECO:0007669"/>
    <property type="project" value="InterPro"/>
</dbReference>
<evidence type="ECO:0000313" key="2">
    <source>
        <dbReference type="EMBL" id="KAA3680222.1"/>
    </source>
</evidence>
<proteinExistence type="predicted"/>
<dbReference type="Proteomes" id="UP000324629">
    <property type="component" value="Unassembled WGS sequence"/>
</dbReference>
<sequence length="643" mass="71404">MAMPPIKIKPTGECPPRIGRNTPPGLIALLTAGGKLSLSYLGTNPDAAIVRMPVEATQLDSDGKEAQQKLHKELLELQLKIETLSETELPIVEKNDSITPPSDSQSNSIRIQAKLQGAANSVSLMDTQTNRSLEVSLLFSKNSQAYDFLPITLNVSACAPIRVNPNHWQLVPTDSHGSNAFPHSLNNKLSFTLSIDFDTTNPLVSIPPLDFAIHLITSYVTGSVDSSKVIQFIETDVRIPLSWIFSGFNCRRRDMSGIFKLNFALSHAYIPKMVRLKHLLPTVWPANHTESTVCLKLRIPDQIEWQNQPPGSHIYVSQDYNKHHLCLQSSSAELFWPVLQELYAGLVKLVTAQNLSHLTEPLLLLLSTESTDIGDNSSSSIGPVDQLSPFFDYLSKQLDDHLESRIALATRAAATAVQSRHFRAIQRHVLNRIRENVPVPLNGFDTLLEVSLHSLIRGCDMAMSNTRQQLVTGASVISLVTLLSFISVNCTKGNCDKPVALAHVGYGLFWPGQLMSIIEANQHLEINRGSAALPDSRSNNSNMDETPIESHQVGLEECLELAISRIWNTLDLDETDKFPMPTINYSTATIPDVRELVQHLRRLCDKLPLVDIKYLTNLVPRFSNAQSVKKNWRETKGQGYLLS</sequence>
<comment type="caution">
    <text evidence="2">The sequence shown here is derived from an EMBL/GenBank/DDBJ whole genome shotgun (WGS) entry which is preliminary data.</text>
</comment>
<dbReference type="GO" id="GO:0016020">
    <property type="term" value="C:membrane"/>
    <property type="evidence" value="ECO:0007669"/>
    <property type="project" value="TreeGrafter"/>
</dbReference>
<dbReference type="GO" id="GO:0060271">
    <property type="term" value="P:cilium assembly"/>
    <property type="evidence" value="ECO:0007669"/>
    <property type="project" value="TreeGrafter"/>
</dbReference>
<name>A0A5J4NY29_9TREM</name>
<dbReference type="PANTHER" id="PTHR20991">
    <property type="entry name" value="PARATHYROID HORMONE-RESPONSIVE B1 GENE"/>
    <property type="match status" value="1"/>
</dbReference>
<accession>A0A5J4NY29</accession>
<dbReference type="EMBL" id="QNGE01000501">
    <property type="protein sequence ID" value="KAA3680222.1"/>
    <property type="molecule type" value="Genomic_DNA"/>
</dbReference>
<dbReference type="InterPro" id="IPR026511">
    <property type="entry name" value="PTHB1"/>
</dbReference>
<dbReference type="Pfam" id="PF23338">
    <property type="entry name" value="PTHB1_hp"/>
    <property type="match status" value="1"/>
</dbReference>